<organism evidence="11 12">
    <name type="scientific">Hondaea fermentalgiana</name>
    <dbReference type="NCBI Taxonomy" id="2315210"/>
    <lineage>
        <taxon>Eukaryota</taxon>
        <taxon>Sar</taxon>
        <taxon>Stramenopiles</taxon>
        <taxon>Bigyra</taxon>
        <taxon>Labyrinthulomycetes</taxon>
        <taxon>Thraustochytrida</taxon>
        <taxon>Thraustochytriidae</taxon>
        <taxon>Hondaea</taxon>
    </lineage>
</organism>
<dbReference type="Pfam" id="PF16212">
    <property type="entry name" value="PhoLip_ATPase_C"/>
    <property type="match status" value="1"/>
</dbReference>
<dbReference type="InterPro" id="IPR032630">
    <property type="entry name" value="P_typ_ATPase_c"/>
</dbReference>
<dbReference type="InterPro" id="IPR023298">
    <property type="entry name" value="ATPase_P-typ_TM_dom_sf"/>
</dbReference>
<evidence type="ECO:0000256" key="3">
    <source>
        <dbReference type="ARBA" id="ARBA00022723"/>
    </source>
</evidence>
<dbReference type="SFLD" id="SFLDG00002">
    <property type="entry name" value="C1.7:_P-type_atpase_like"/>
    <property type="match status" value="1"/>
</dbReference>
<gene>
    <name evidence="11" type="ORF">FCC1311_099541</name>
</gene>
<feature type="transmembrane region" description="Helical" evidence="9">
    <location>
        <begin position="1048"/>
        <end position="1068"/>
    </location>
</feature>
<dbReference type="Pfam" id="PF13246">
    <property type="entry name" value="Cation_ATPase"/>
    <property type="match status" value="1"/>
</dbReference>
<evidence type="ECO:0000313" key="12">
    <source>
        <dbReference type="Proteomes" id="UP000241890"/>
    </source>
</evidence>
<keyword evidence="4" id="KW-0460">Magnesium</keyword>
<evidence type="ECO:0000256" key="1">
    <source>
        <dbReference type="ARBA" id="ARBA00004141"/>
    </source>
</evidence>
<evidence type="ECO:0000259" key="10">
    <source>
        <dbReference type="Pfam" id="PF16212"/>
    </source>
</evidence>
<dbReference type="OrthoDB" id="377733at2759"/>
<proteinExistence type="predicted"/>
<feature type="region of interest" description="Disordered" evidence="8">
    <location>
        <begin position="1150"/>
        <end position="1204"/>
    </location>
</feature>
<dbReference type="GO" id="GO:0005886">
    <property type="term" value="C:plasma membrane"/>
    <property type="evidence" value="ECO:0007669"/>
    <property type="project" value="TreeGrafter"/>
</dbReference>
<feature type="domain" description="P-type ATPase C-terminal" evidence="10">
    <location>
        <begin position="881"/>
        <end position="1116"/>
    </location>
</feature>
<keyword evidence="7 9" id="KW-0472">Membrane</keyword>
<evidence type="ECO:0000313" key="11">
    <source>
        <dbReference type="EMBL" id="GBG26583.1"/>
    </source>
</evidence>
<dbReference type="InterPro" id="IPR036412">
    <property type="entry name" value="HAD-like_sf"/>
</dbReference>
<dbReference type="InterPro" id="IPR023214">
    <property type="entry name" value="HAD_sf"/>
</dbReference>
<dbReference type="NCBIfam" id="TIGR01494">
    <property type="entry name" value="ATPase_P-type"/>
    <property type="match status" value="1"/>
</dbReference>
<dbReference type="PANTHER" id="PTHR24092">
    <property type="entry name" value="PROBABLE PHOSPHOLIPID-TRANSPORTING ATPASE"/>
    <property type="match status" value="1"/>
</dbReference>
<dbReference type="SUPFAM" id="SSF56784">
    <property type="entry name" value="HAD-like"/>
    <property type="match status" value="1"/>
</dbReference>
<evidence type="ECO:0000256" key="5">
    <source>
        <dbReference type="ARBA" id="ARBA00022967"/>
    </source>
</evidence>
<dbReference type="Gene3D" id="3.40.1110.10">
    <property type="entry name" value="Calcium-transporting ATPase, cytoplasmic domain N"/>
    <property type="match status" value="1"/>
</dbReference>
<feature type="transmembrane region" description="Helical" evidence="9">
    <location>
        <begin position="992"/>
        <end position="1013"/>
    </location>
</feature>
<keyword evidence="6 9" id="KW-1133">Transmembrane helix</keyword>
<dbReference type="GO" id="GO:0046872">
    <property type="term" value="F:metal ion binding"/>
    <property type="evidence" value="ECO:0007669"/>
    <property type="project" value="UniProtKB-KW"/>
</dbReference>
<evidence type="ECO:0000256" key="7">
    <source>
        <dbReference type="ARBA" id="ARBA00023136"/>
    </source>
</evidence>
<dbReference type="InterPro" id="IPR044492">
    <property type="entry name" value="P_typ_ATPase_HD_dom"/>
</dbReference>
<dbReference type="SUPFAM" id="SSF81660">
    <property type="entry name" value="Metal cation-transporting ATPase, ATP-binding domain N"/>
    <property type="match status" value="1"/>
</dbReference>
<evidence type="ECO:0000256" key="6">
    <source>
        <dbReference type="ARBA" id="ARBA00022989"/>
    </source>
</evidence>
<keyword evidence="12" id="KW-1185">Reference proteome</keyword>
<dbReference type="SFLD" id="SFLDS00003">
    <property type="entry name" value="Haloacid_Dehalogenase"/>
    <property type="match status" value="1"/>
</dbReference>
<dbReference type="PANTHER" id="PTHR24092:SF218">
    <property type="entry name" value="PHOSPHOLIPID-TRANSPORTING ATPASE"/>
    <property type="match status" value="1"/>
</dbReference>
<feature type="transmembrane region" description="Helical" evidence="9">
    <location>
        <begin position="1088"/>
        <end position="1111"/>
    </location>
</feature>
<dbReference type="Gene3D" id="3.40.50.1000">
    <property type="entry name" value="HAD superfamily/HAD-like"/>
    <property type="match status" value="1"/>
</dbReference>
<comment type="subcellular location">
    <subcellularLocation>
        <location evidence="1">Membrane</location>
        <topology evidence="1">Multi-pass membrane protein</topology>
    </subcellularLocation>
</comment>
<dbReference type="InterPro" id="IPR001757">
    <property type="entry name" value="P_typ_ATPase"/>
</dbReference>
<reference evidence="11 12" key="1">
    <citation type="submission" date="2017-12" db="EMBL/GenBank/DDBJ databases">
        <title>Sequencing, de novo assembly and annotation of complete genome of a new Thraustochytrid species, strain FCC1311.</title>
        <authorList>
            <person name="Sedici K."/>
            <person name="Godart F."/>
            <person name="Aiese Cigliano R."/>
            <person name="Sanseverino W."/>
            <person name="Barakat M."/>
            <person name="Ortet P."/>
            <person name="Marechal E."/>
            <person name="Cagnac O."/>
            <person name="Amato A."/>
        </authorList>
    </citation>
    <scope>NUCLEOTIDE SEQUENCE [LARGE SCALE GENOMIC DNA]</scope>
</reference>
<feature type="compositionally biased region" description="Low complexity" evidence="8">
    <location>
        <begin position="1173"/>
        <end position="1192"/>
    </location>
</feature>
<evidence type="ECO:0000256" key="4">
    <source>
        <dbReference type="ARBA" id="ARBA00022842"/>
    </source>
</evidence>
<dbReference type="AlphaFoldDB" id="A0A2R5GD77"/>
<dbReference type="InterPro" id="IPR023299">
    <property type="entry name" value="ATPase_P-typ_cyto_dom_N"/>
</dbReference>
<dbReference type="PRINTS" id="PR00119">
    <property type="entry name" value="CATATPASE"/>
</dbReference>
<feature type="transmembrane region" description="Helical" evidence="9">
    <location>
        <begin position="946"/>
        <end position="971"/>
    </location>
</feature>
<dbReference type="EMBL" id="BEYU01000022">
    <property type="protein sequence ID" value="GBG26583.1"/>
    <property type="molecule type" value="Genomic_DNA"/>
</dbReference>
<protein>
    <submittedName>
        <fullName evidence="11">Phospholipid-transporting ATPase 3</fullName>
    </submittedName>
</protein>
<accession>A0A2R5GD77</accession>
<feature type="transmembrane region" description="Helical" evidence="9">
    <location>
        <begin position="910"/>
        <end position="934"/>
    </location>
</feature>
<evidence type="ECO:0000256" key="8">
    <source>
        <dbReference type="SAM" id="MobiDB-lite"/>
    </source>
</evidence>
<dbReference type="Proteomes" id="UP000241890">
    <property type="component" value="Unassembled WGS sequence"/>
</dbReference>
<dbReference type="GO" id="GO:0140326">
    <property type="term" value="F:ATPase-coupled intramembrane lipid transporter activity"/>
    <property type="evidence" value="ECO:0007669"/>
    <property type="project" value="TreeGrafter"/>
</dbReference>
<keyword evidence="2 9" id="KW-0812">Transmembrane</keyword>
<keyword evidence="3" id="KW-0479">Metal-binding</keyword>
<evidence type="ECO:0000256" key="9">
    <source>
        <dbReference type="SAM" id="Phobius"/>
    </source>
</evidence>
<dbReference type="InterPro" id="IPR018303">
    <property type="entry name" value="ATPase_P-typ_P_site"/>
</dbReference>
<dbReference type="GO" id="GO:0045332">
    <property type="term" value="P:phospholipid translocation"/>
    <property type="evidence" value="ECO:0007669"/>
    <property type="project" value="TreeGrafter"/>
</dbReference>
<sequence>MLVLVSSFALVDPCIYVETANIDGETYLKRAFTVPKLVSLVTGETSAENDESLDADAFQEVKVDPVHLVTTFKGARVSYEAPSHSLSSMSGEMVLSSLPGEAPTTIKFGARNMLYRGAVVRNVKWVIGIVLYTGKETKVLMADAGSVEKQSKVERSVNQIIITVLVFLVVILLLSELLHFINPWAASTQLWYMRHTPEASGFIFPRWLAQFCQNLILFKNLLPILLYAVQEGLSQVQANVYIRNDRNMYCPDANRTARCNTTSLAQEIGQIDWIFSDKTGTLTKNEMRLVAFDVGERRFGVVQRNRLAELDREVATMHASSSFFTRAAFADLIQAGRKSPEDSSNNLSRVNRFLRVLAVCHTVLIDPDNSAEVDIRTMKSIDGASAAFFESESSSTAGGRADSTVRIRKAYAAPVEDETIMLSRSESSQLLDTASGGRARISDHVVYDAESPDEEALVSGAAALGIEFVATQGQNVVCLMCKDIGSSSQTFEKWQILAVNPFSSRRKRMSVVVREPDGERRIMLLCKGADNQVLRVTEHFPGAASRNSVEDHLRTYARAGLRTLVVAQRVLDMASFQTWMADVYRPAVAADPAAREERIHDAACAIEQGLEYLGITCVEDRLQEDVPETIATLRTAGIPLWVITGDKVETAIDIGNSVQLLREDSTTWHLTTNTVKEPAFETELNPEIVTVVPAGIGAGRGAGMPARISRRIQAIMRRQERNASGVTSRLLARRRSSAVLSTESSSDVHWMASCKTALQQSLSFVIGLGAIFAPRSRASSAEFPRHALVVEGDVLKHFLGVRGKENVQSEFLELARRCGVVLACRASPAQKAELVRLVMNGVHPRPTTLAIGDGTNDVPMIQAASVGVGISGREGTHATTAADFSIARFQFLAPLMLVHGRLGYMRMGKATLLVFYGNIMFTWTTFLVGTFSMFSGASIFDDMMLTLVNVFVAVPVFMLGFFDTDVVPVYAQRDRPELYAQGPRNRYLNRRIADLYMLRGIAHALIAFPLIAYCRPDGSLDSLTTHLYVCLIFILTLRSALSASSYTWPFVLGIAFNVGFVLSLSVLVDVRALREAQFFHGNARVAWNINWTVVFLIVTLDVVGPLAWFYIRSNYFVTDERQANRPGSDAVRPIASIDMMADSGYKAETSVAPATGTTMDNSHLVAPRRHSEGSTSTGSASSSISSGSSTRSDLGVRNLDIIPE</sequence>
<keyword evidence="5" id="KW-1278">Translocase</keyword>
<dbReference type="InParanoid" id="A0A2R5GD77"/>
<comment type="caution">
    <text evidence="11">The sequence shown here is derived from an EMBL/GenBank/DDBJ whole genome shotgun (WGS) entry which is preliminary data.</text>
</comment>
<dbReference type="PROSITE" id="PS00154">
    <property type="entry name" value="ATPASE_E1_E2"/>
    <property type="match status" value="1"/>
</dbReference>
<name>A0A2R5GD77_9STRA</name>
<evidence type="ECO:0000256" key="2">
    <source>
        <dbReference type="ARBA" id="ARBA00022692"/>
    </source>
</evidence>
<dbReference type="SFLD" id="SFLDF00027">
    <property type="entry name" value="p-type_atpase"/>
    <property type="match status" value="1"/>
</dbReference>
<dbReference type="GO" id="GO:0016887">
    <property type="term" value="F:ATP hydrolysis activity"/>
    <property type="evidence" value="ECO:0007669"/>
    <property type="project" value="InterPro"/>
</dbReference>
<dbReference type="SUPFAM" id="SSF81665">
    <property type="entry name" value="Calcium ATPase, transmembrane domain M"/>
    <property type="match status" value="1"/>
</dbReference>
<dbReference type="GO" id="GO:0005524">
    <property type="term" value="F:ATP binding"/>
    <property type="evidence" value="ECO:0007669"/>
    <property type="project" value="InterPro"/>
</dbReference>